<evidence type="ECO:0000313" key="8">
    <source>
        <dbReference type="EMBL" id="EWS81529.1"/>
    </source>
</evidence>
<dbReference type="GO" id="GO:0004659">
    <property type="term" value="F:prenyltransferase activity"/>
    <property type="evidence" value="ECO:0007669"/>
    <property type="project" value="InterPro"/>
</dbReference>
<dbReference type="PROSITE" id="PS00723">
    <property type="entry name" value="POLYPRENYL_SYNTHASE_1"/>
    <property type="match status" value="1"/>
</dbReference>
<dbReference type="GO" id="GO:0008299">
    <property type="term" value="P:isoprenoid biosynthetic process"/>
    <property type="evidence" value="ECO:0007669"/>
    <property type="project" value="InterPro"/>
</dbReference>
<name>Z9JTN7_9MICO</name>
<dbReference type="EMBL" id="JDYK01000006">
    <property type="protein sequence ID" value="EWS81529.1"/>
    <property type="molecule type" value="Genomic_DNA"/>
</dbReference>
<keyword evidence="9" id="KW-1185">Reference proteome</keyword>
<comment type="similarity">
    <text evidence="2 6">Belongs to the FPP/GGPP synthase family.</text>
</comment>
<dbReference type="InterPro" id="IPR008949">
    <property type="entry name" value="Isoprenoid_synthase_dom_sf"/>
</dbReference>
<dbReference type="SUPFAM" id="SSF48576">
    <property type="entry name" value="Terpenoid synthases"/>
    <property type="match status" value="1"/>
</dbReference>
<evidence type="ECO:0000256" key="4">
    <source>
        <dbReference type="ARBA" id="ARBA00022723"/>
    </source>
</evidence>
<keyword evidence="4" id="KW-0479">Metal-binding</keyword>
<dbReference type="STRING" id="396014.BF93_15125"/>
<dbReference type="Proteomes" id="UP000023067">
    <property type="component" value="Unassembled WGS sequence"/>
</dbReference>
<comment type="cofactor">
    <cofactor evidence="1">
        <name>Mg(2+)</name>
        <dbReference type="ChEBI" id="CHEBI:18420"/>
    </cofactor>
</comment>
<protein>
    <submittedName>
        <fullName evidence="8">Geranylgeranyl pyrophosphate synthase</fullName>
    </submittedName>
</protein>
<evidence type="ECO:0000256" key="1">
    <source>
        <dbReference type="ARBA" id="ARBA00001946"/>
    </source>
</evidence>
<feature type="region of interest" description="Disordered" evidence="7">
    <location>
        <begin position="73"/>
        <end position="101"/>
    </location>
</feature>
<keyword evidence="3 6" id="KW-0808">Transferase</keyword>
<dbReference type="SFLD" id="SFLDS00005">
    <property type="entry name" value="Isoprenoid_Synthase_Type_I"/>
    <property type="match status" value="1"/>
</dbReference>
<reference evidence="8 9" key="1">
    <citation type="submission" date="2014-02" db="EMBL/GenBank/DDBJ databases">
        <title>Genome sequence of Brachybacterium phenoliresistens strain W13A50.</title>
        <authorList>
            <person name="Wang X."/>
        </authorList>
    </citation>
    <scope>NUCLEOTIDE SEQUENCE [LARGE SCALE GENOMIC DNA]</scope>
    <source>
        <strain evidence="8 9">W13A50</strain>
    </source>
</reference>
<evidence type="ECO:0000256" key="2">
    <source>
        <dbReference type="ARBA" id="ARBA00006706"/>
    </source>
</evidence>
<evidence type="ECO:0000313" key="9">
    <source>
        <dbReference type="Proteomes" id="UP000023067"/>
    </source>
</evidence>
<dbReference type="InterPro" id="IPR000092">
    <property type="entry name" value="Polyprenyl_synt"/>
</dbReference>
<dbReference type="Gene3D" id="1.10.600.10">
    <property type="entry name" value="Farnesyl Diphosphate Synthase"/>
    <property type="match status" value="1"/>
</dbReference>
<dbReference type="Pfam" id="PF00348">
    <property type="entry name" value="polyprenyl_synt"/>
    <property type="match status" value="1"/>
</dbReference>
<proteinExistence type="inferred from homology"/>
<sequence length="389" mass="41846">MAEIDEMCRLDRARASVLAELHEVLEGETLRAQRHGPHVQDLWRRTAQHIGGGKLMRPMLLLEVLDAFRAEGSAGPAGSDASRGSDAARWSDAAHGSDPGSGAGDAVALRCAAALEILHYAFLLHDDVIDHDLVRRGDDNLVGALHRHGRAGGDDGASLHWARSAGILMGDLLLSRAHQLLARVDVPAPMRAELLDLLDHAVTESAAGEFLDVGLADGMIPPARREIDTMTRSKTAVYSVELPLGMACVLAGAGAEVRAALEDAGRCIGIAFQLQDDALSAFGAEHHHGKDPWSDFREGKQTRIMDAARSTASWPAVAELLGRSDLTDAQGLRLRGLLVDCGARDRVAEEIEALLDEARRILHDGPARIPAAVVEVIEQQMRRLEGRTR</sequence>
<evidence type="ECO:0000256" key="6">
    <source>
        <dbReference type="RuleBase" id="RU004466"/>
    </source>
</evidence>
<dbReference type="GO" id="GO:0046872">
    <property type="term" value="F:metal ion binding"/>
    <property type="evidence" value="ECO:0007669"/>
    <property type="project" value="UniProtKB-KW"/>
</dbReference>
<dbReference type="PANTHER" id="PTHR12001:SF85">
    <property type="entry name" value="SHORT CHAIN ISOPRENYL DIPHOSPHATE SYNTHASE"/>
    <property type="match status" value="1"/>
</dbReference>
<dbReference type="PANTHER" id="PTHR12001">
    <property type="entry name" value="GERANYLGERANYL PYROPHOSPHATE SYNTHASE"/>
    <property type="match status" value="1"/>
</dbReference>
<dbReference type="InterPro" id="IPR033749">
    <property type="entry name" value="Polyprenyl_synt_CS"/>
</dbReference>
<comment type="caution">
    <text evidence="8">The sequence shown here is derived from an EMBL/GenBank/DDBJ whole genome shotgun (WGS) entry which is preliminary data.</text>
</comment>
<feature type="compositionally biased region" description="Low complexity" evidence="7">
    <location>
        <begin position="73"/>
        <end position="94"/>
    </location>
</feature>
<accession>Z9JTN7</accession>
<dbReference type="eggNOG" id="COG0142">
    <property type="taxonomic scope" value="Bacteria"/>
</dbReference>
<dbReference type="RefSeq" id="WP_051486643.1">
    <property type="nucleotide sequence ID" value="NZ_KK069991.1"/>
</dbReference>
<evidence type="ECO:0000256" key="3">
    <source>
        <dbReference type="ARBA" id="ARBA00022679"/>
    </source>
</evidence>
<organism evidence="8 9">
    <name type="scientific">Brachybacterium phenoliresistens</name>
    <dbReference type="NCBI Taxonomy" id="396014"/>
    <lineage>
        <taxon>Bacteria</taxon>
        <taxon>Bacillati</taxon>
        <taxon>Actinomycetota</taxon>
        <taxon>Actinomycetes</taxon>
        <taxon>Micrococcales</taxon>
        <taxon>Dermabacteraceae</taxon>
        <taxon>Brachybacterium</taxon>
    </lineage>
</organism>
<evidence type="ECO:0000256" key="5">
    <source>
        <dbReference type="ARBA" id="ARBA00022842"/>
    </source>
</evidence>
<dbReference type="AlphaFoldDB" id="Z9JTN7"/>
<keyword evidence="5" id="KW-0460">Magnesium</keyword>
<dbReference type="PATRIC" id="fig|396014.3.peg.1371"/>
<dbReference type="HOGENOM" id="CLU_014015_2_1_11"/>
<gene>
    <name evidence="8" type="ORF">BF93_15125</name>
</gene>
<evidence type="ECO:0000256" key="7">
    <source>
        <dbReference type="SAM" id="MobiDB-lite"/>
    </source>
</evidence>